<name>V4MED5_EUTSA</name>
<protein>
    <recommendedName>
        <fullName evidence="4">DUF241 domain-containing protein</fullName>
    </recommendedName>
</protein>
<dbReference type="eggNOG" id="ENOG502SV3V">
    <property type="taxonomic scope" value="Eukaryota"/>
</dbReference>
<dbReference type="GO" id="GO:0048367">
    <property type="term" value="P:shoot system development"/>
    <property type="evidence" value="ECO:0007669"/>
    <property type="project" value="InterPro"/>
</dbReference>
<feature type="region of interest" description="Disordered" evidence="1">
    <location>
        <begin position="1"/>
        <end position="23"/>
    </location>
</feature>
<dbReference type="OrthoDB" id="1701699at2759"/>
<dbReference type="Pfam" id="PF03087">
    <property type="entry name" value="BPS1"/>
    <property type="match status" value="1"/>
</dbReference>
<dbReference type="PANTHER" id="PTHR33070">
    <property type="entry name" value="OS06G0725500 PROTEIN"/>
    <property type="match status" value="1"/>
</dbReference>
<reference evidence="2 3" key="1">
    <citation type="journal article" date="2013" name="Front. Plant Sci.">
        <title>The Reference Genome of the Halophytic Plant Eutrema salsugineum.</title>
        <authorList>
            <person name="Yang R."/>
            <person name="Jarvis D.E."/>
            <person name="Chen H."/>
            <person name="Beilstein M.A."/>
            <person name="Grimwood J."/>
            <person name="Jenkins J."/>
            <person name="Shu S."/>
            <person name="Prochnik S."/>
            <person name="Xin M."/>
            <person name="Ma C."/>
            <person name="Schmutz J."/>
            <person name="Wing R.A."/>
            <person name="Mitchell-Olds T."/>
            <person name="Schumaker K.S."/>
            <person name="Wang X."/>
        </authorList>
    </citation>
    <scope>NUCLEOTIDE SEQUENCE [LARGE SCALE GENOMIC DNA]</scope>
</reference>
<organism evidence="2 3">
    <name type="scientific">Eutrema salsugineum</name>
    <name type="common">Saltwater cress</name>
    <name type="synonym">Sisymbrium salsugineum</name>
    <dbReference type="NCBI Taxonomy" id="72664"/>
    <lineage>
        <taxon>Eukaryota</taxon>
        <taxon>Viridiplantae</taxon>
        <taxon>Streptophyta</taxon>
        <taxon>Embryophyta</taxon>
        <taxon>Tracheophyta</taxon>
        <taxon>Spermatophyta</taxon>
        <taxon>Magnoliopsida</taxon>
        <taxon>eudicotyledons</taxon>
        <taxon>Gunneridae</taxon>
        <taxon>Pentapetalae</taxon>
        <taxon>rosids</taxon>
        <taxon>malvids</taxon>
        <taxon>Brassicales</taxon>
        <taxon>Brassicaceae</taxon>
        <taxon>Eutremeae</taxon>
        <taxon>Eutrema</taxon>
    </lineage>
</organism>
<dbReference type="EMBL" id="KI517384">
    <property type="protein sequence ID" value="ESQ53587.1"/>
    <property type="molecule type" value="Genomic_DNA"/>
</dbReference>
<evidence type="ECO:0000313" key="2">
    <source>
        <dbReference type="EMBL" id="ESQ53587.1"/>
    </source>
</evidence>
<dbReference type="Proteomes" id="UP000030689">
    <property type="component" value="Unassembled WGS sequence"/>
</dbReference>
<dbReference type="AlphaFoldDB" id="V4MED5"/>
<dbReference type="KEGG" id="eus:EUTSA_v10026047mg"/>
<keyword evidence="3" id="KW-1185">Reference proteome</keyword>
<dbReference type="STRING" id="72664.V4MED5"/>
<proteinExistence type="predicted"/>
<dbReference type="GO" id="GO:0048364">
    <property type="term" value="P:root development"/>
    <property type="evidence" value="ECO:0007669"/>
    <property type="project" value="InterPro"/>
</dbReference>
<feature type="compositionally biased region" description="Polar residues" evidence="1">
    <location>
        <begin position="7"/>
        <end position="17"/>
    </location>
</feature>
<gene>
    <name evidence="2" type="ORF">EUTSA_v10026047mg</name>
</gene>
<evidence type="ECO:0000256" key="1">
    <source>
        <dbReference type="SAM" id="MobiDB-lite"/>
    </source>
</evidence>
<sequence>MAVSYHVRSNSFPSRQHPQAAHVDEQLNRLRSSEAASSSSSSSICQRLSSLQDLHDSLDKMLRLPITHTTLSQQQIEKLLDGSIKILDLCNIAKNGLSQMKESLKEIQSIVRRKRGDLSAEVKKYLASRKLLKKSFQIVLKNFKACQNKNNNAESLAVFGEAETVTVALFESLFSFMSGSKACGKWSLVSMMMSQNKVTCEDEANEFTRVDLEFQSEKSLKVEDVQILESCIQDLEDGIESLSKSLIKYRVSILNM</sequence>
<dbReference type="InterPro" id="IPR004320">
    <property type="entry name" value="BPS1_pln"/>
</dbReference>
<dbReference type="PANTHER" id="PTHR33070:SF129">
    <property type="entry name" value="DUF241 DOMAIN PROTEIN"/>
    <property type="match status" value="1"/>
</dbReference>
<dbReference type="OMA" id="VSKLMHP"/>
<evidence type="ECO:0008006" key="4">
    <source>
        <dbReference type="Google" id="ProtNLM"/>
    </source>
</evidence>
<dbReference type="Gramene" id="ESQ53587">
    <property type="protein sequence ID" value="ESQ53587"/>
    <property type="gene ID" value="EUTSA_v10026047mg"/>
</dbReference>
<accession>V4MED5</accession>
<evidence type="ECO:0000313" key="3">
    <source>
        <dbReference type="Proteomes" id="UP000030689"/>
    </source>
</evidence>